<reference evidence="4" key="2">
    <citation type="submission" date="2025-09" db="UniProtKB">
        <authorList>
            <consortium name="Ensembl"/>
        </authorList>
    </citation>
    <scope>IDENTIFICATION</scope>
</reference>
<keyword evidence="1 2" id="KW-0694">RNA-binding</keyword>
<dbReference type="PROSITE" id="PS50102">
    <property type="entry name" value="RRM"/>
    <property type="match status" value="1"/>
</dbReference>
<sequence>MEDMRTQVSIQQVQALEAWLKTTNIKLTQVNGQRKYGGPPEVWDGPTPGERCEVFIGHIPRDTYEDVLIPLFSSVGPLWEFRLMMNFSGQNRGFAYAKYGTPALASEAISKLNGYTLEPNWNICVRQSTEKRCLCIQNLPPTSDQEVLMQVLQRLVDCVERVSLKAGSRIKGVSAVVAFSSHYTASMAKKELEKFRKRFSLEVTVIWDPEENLKRKLTWVSRKAPRILPQPCFMPDRQHMTQPSALRQHLPVPPRVSQGFCRAVGEPLFPRHPQSPFPLSSSPNSQQHMVCAASTGTLSSLRYVSCIGLSTPHDYSHFSYRFHNLIQDVSIQQFTVLALRQGGPNPVLRATIHQLLDAPLLQNNLNQMAKFHHQYSN</sequence>
<dbReference type="Ensembl" id="ENSFHET00000009903.1">
    <property type="protein sequence ID" value="ENSFHEP00000023597.1"/>
    <property type="gene ID" value="ENSFHEG00000000128.1"/>
</dbReference>
<proteinExistence type="predicted"/>
<evidence type="ECO:0000256" key="1">
    <source>
        <dbReference type="ARBA" id="ARBA00022884"/>
    </source>
</evidence>
<evidence type="ECO:0000313" key="4">
    <source>
        <dbReference type="Ensembl" id="ENSFHEP00000023597.1"/>
    </source>
</evidence>
<dbReference type="Gene3D" id="3.30.70.330">
    <property type="match status" value="2"/>
</dbReference>
<dbReference type="SUPFAM" id="SSF54928">
    <property type="entry name" value="RNA-binding domain, RBD"/>
    <property type="match status" value="1"/>
</dbReference>
<dbReference type="InterPro" id="IPR035979">
    <property type="entry name" value="RBD_domain_sf"/>
</dbReference>
<organism evidence="4 5">
    <name type="scientific">Fundulus heteroclitus</name>
    <name type="common">Killifish</name>
    <name type="synonym">Mummichog</name>
    <dbReference type="NCBI Taxonomy" id="8078"/>
    <lineage>
        <taxon>Eukaryota</taxon>
        <taxon>Metazoa</taxon>
        <taxon>Chordata</taxon>
        <taxon>Craniata</taxon>
        <taxon>Vertebrata</taxon>
        <taxon>Euteleostomi</taxon>
        <taxon>Actinopterygii</taxon>
        <taxon>Neopterygii</taxon>
        <taxon>Teleostei</taxon>
        <taxon>Neoteleostei</taxon>
        <taxon>Acanthomorphata</taxon>
        <taxon>Ovalentaria</taxon>
        <taxon>Atherinomorphae</taxon>
        <taxon>Cyprinodontiformes</taxon>
        <taxon>Fundulidae</taxon>
        <taxon>Fundulus</taxon>
    </lineage>
</organism>
<dbReference type="STRING" id="8078.ENSFHEP00000023597"/>
<name>A0A3Q2QBL8_FUNHE</name>
<dbReference type="Proteomes" id="UP000265000">
    <property type="component" value="Unplaced"/>
</dbReference>
<evidence type="ECO:0000256" key="2">
    <source>
        <dbReference type="PROSITE-ProRule" id="PRU00176"/>
    </source>
</evidence>
<protein>
    <submittedName>
        <fullName evidence="4">Dead end protein 1</fullName>
    </submittedName>
</protein>
<accession>A0A3Q2QBL8</accession>
<dbReference type="GeneTree" id="ENSGT00940000159225"/>
<dbReference type="AlphaFoldDB" id="A0A3Q2QBL8"/>
<feature type="domain" description="RRM" evidence="3">
    <location>
        <begin position="52"/>
        <end position="130"/>
    </location>
</feature>
<dbReference type="InterPro" id="IPR012677">
    <property type="entry name" value="Nucleotide-bd_a/b_plait_sf"/>
</dbReference>
<evidence type="ECO:0000313" key="5">
    <source>
        <dbReference type="Proteomes" id="UP000265000"/>
    </source>
</evidence>
<dbReference type="SMART" id="SM00360">
    <property type="entry name" value="RRM"/>
    <property type="match status" value="1"/>
</dbReference>
<dbReference type="PANTHER" id="PTHR21245">
    <property type="entry name" value="HETEROGENEOUS NUCLEAR RIBONUCLEOPROTEIN"/>
    <property type="match status" value="1"/>
</dbReference>
<reference evidence="4" key="1">
    <citation type="submission" date="2025-08" db="UniProtKB">
        <authorList>
            <consortium name="Ensembl"/>
        </authorList>
    </citation>
    <scope>IDENTIFICATION</scope>
</reference>
<evidence type="ECO:0000259" key="3">
    <source>
        <dbReference type="PROSITE" id="PS50102"/>
    </source>
</evidence>
<dbReference type="InterPro" id="IPR000504">
    <property type="entry name" value="RRM_dom"/>
</dbReference>
<keyword evidence="5" id="KW-1185">Reference proteome</keyword>
<dbReference type="Pfam" id="PF00076">
    <property type="entry name" value="RRM_1"/>
    <property type="match status" value="1"/>
</dbReference>
<dbReference type="GO" id="GO:0003723">
    <property type="term" value="F:RNA binding"/>
    <property type="evidence" value="ECO:0007669"/>
    <property type="project" value="UniProtKB-UniRule"/>
</dbReference>